<dbReference type="Pfam" id="PF16884">
    <property type="entry name" value="ADH_N_2"/>
    <property type="match status" value="1"/>
</dbReference>
<dbReference type="InterPro" id="IPR020843">
    <property type="entry name" value="ER"/>
</dbReference>
<dbReference type="InterPro" id="IPR013149">
    <property type="entry name" value="ADH-like_C"/>
</dbReference>
<name>A0A918E3H6_9ACTN</name>
<reference evidence="2" key="2">
    <citation type="submission" date="2020-09" db="EMBL/GenBank/DDBJ databases">
        <authorList>
            <person name="Sun Q."/>
            <person name="Zhou Y."/>
        </authorList>
    </citation>
    <scope>NUCLEOTIDE SEQUENCE</scope>
    <source>
        <strain evidence="2">CGMCC 4.7430</strain>
    </source>
</reference>
<dbReference type="RefSeq" id="WP_189137970.1">
    <property type="nucleotide sequence ID" value="NZ_BMNK01000002.1"/>
</dbReference>
<dbReference type="Pfam" id="PF00107">
    <property type="entry name" value="ADH_zinc_N"/>
    <property type="match status" value="1"/>
</dbReference>
<dbReference type="Gene3D" id="3.40.50.720">
    <property type="entry name" value="NAD(P)-binding Rossmann-like Domain"/>
    <property type="match status" value="1"/>
</dbReference>
<dbReference type="GO" id="GO:0016491">
    <property type="term" value="F:oxidoreductase activity"/>
    <property type="evidence" value="ECO:0007669"/>
    <property type="project" value="InterPro"/>
</dbReference>
<dbReference type="InterPro" id="IPR011032">
    <property type="entry name" value="GroES-like_sf"/>
</dbReference>
<feature type="domain" description="Enoyl reductase (ER)" evidence="1">
    <location>
        <begin position="16"/>
        <end position="336"/>
    </location>
</feature>
<keyword evidence="3" id="KW-1185">Reference proteome</keyword>
<dbReference type="SUPFAM" id="SSF50129">
    <property type="entry name" value="GroES-like"/>
    <property type="match status" value="1"/>
</dbReference>
<accession>A0A918E3H6</accession>
<dbReference type="EMBL" id="BMNK01000002">
    <property type="protein sequence ID" value="GGP04057.1"/>
    <property type="molecule type" value="Genomic_DNA"/>
</dbReference>
<dbReference type="AlphaFoldDB" id="A0A918E3H6"/>
<proteinExistence type="predicted"/>
<sequence>MTRTSREVRLVSKPAGLPGPAHFVVTETPLPVPKDGEVLVRNHYFQVFPAMLRTMIGGGTEAHPALFPGDTLLGPAVGEVVSAPGTSPLRTGELVSHWLGWREYAAVPTEACTPLGDDTLPDPVAHLSQGWTAYGALTRAAKVRPGDTVFVTGGATAVGVLAGQIARLLGAGRVIGTTGSPEKAARMVAEFGYDAALLRGAEPIADQLAKAAPEGIDVLLDTVGGDQLEAAVAAARPEARLVLVGVLAAQLSPEGTGATAPPVTFDASLLILRRIQLLGFTAQDHPDALPEWIERFDGWLRSGAITFPHVRVAGIEHATRVLQETIDGRHLGTVVVDVNGRADADR</sequence>
<dbReference type="SMART" id="SM00829">
    <property type="entry name" value="PKS_ER"/>
    <property type="match status" value="1"/>
</dbReference>
<dbReference type="Proteomes" id="UP000660745">
    <property type="component" value="Unassembled WGS sequence"/>
</dbReference>
<comment type="caution">
    <text evidence="2">The sequence shown here is derived from an EMBL/GenBank/DDBJ whole genome shotgun (WGS) entry which is preliminary data.</text>
</comment>
<dbReference type="Gene3D" id="3.90.180.10">
    <property type="entry name" value="Medium-chain alcohol dehydrogenases, catalytic domain"/>
    <property type="match status" value="1"/>
</dbReference>
<dbReference type="SUPFAM" id="SSF51735">
    <property type="entry name" value="NAD(P)-binding Rossmann-fold domains"/>
    <property type="match status" value="1"/>
</dbReference>
<organism evidence="2 3">
    <name type="scientific">Nonomuraea glycinis</name>
    <dbReference type="NCBI Taxonomy" id="2047744"/>
    <lineage>
        <taxon>Bacteria</taxon>
        <taxon>Bacillati</taxon>
        <taxon>Actinomycetota</taxon>
        <taxon>Actinomycetes</taxon>
        <taxon>Streptosporangiales</taxon>
        <taxon>Streptosporangiaceae</taxon>
        <taxon>Nonomuraea</taxon>
    </lineage>
</organism>
<evidence type="ECO:0000313" key="2">
    <source>
        <dbReference type="EMBL" id="GGP04057.1"/>
    </source>
</evidence>
<reference evidence="2" key="1">
    <citation type="journal article" date="2014" name="Int. J. Syst. Evol. Microbiol.">
        <title>Complete genome sequence of Corynebacterium casei LMG S-19264T (=DSM 44701T), isolated from a smear-ripened cheese.</title>
        <authorList>
            <consortium name="US DOE Joint Genome Institute (JGI-PGF)"/>
            <person name="Walter F."/>
            <person name="Albersmeier A."/>
            <person name="Kalinowski J."/>
            <person name="Ruckert C."/>
        </authorList>
    </citation>
    <scope>NUCLEOTIDE SEQUENCE</scope>
    <source>
        <strain evidence="2">CGMCC 4.7430</strain>
    </source>
</reference>
<protein>
    <submittedName>
        <fullName evidence="2">NADP-dependent oxidoreductase</fullName>
    </submittedName>
</protein>
<dbReference type="CDD" id="cd05288">
    <property type="entry name" value="PGDH"/>
    <property type="match status" value="1"/>
</dbReference>
<dbReference type="InterPro" id="IPR041694">
    <property type="entry name" value="ADH_N_2"/>
</dbReference>
<gene>
    <name evidence="2" type="ORF">GCM10012278_17840</name>
</gene>
<dbReference type="InterPro" id="IPR051397">
    <property type="entry name" value="Zn-ADH-like_protein"/>
</dbReference>
<evidence type="ECO:0000313" key="3">
    <source>
        <dbReference type="Proteomes" id="UP000660745"/>
    </source>
</evidence>
<evidence type="ECO:0000259" key="1">
    <source>
        <dbReference type="SMART" id="SM00829"/>
    </source>
</evidence>
<dbReference type="PANTHER" id="PTHR43677:SF4">
    <property type="entry name" value="QUINONE OXIDOREDUCTASE-LIKE PROTEIN 2"/>
    <property type="match status" value="1"/>
</dbReference>
<dbReference type="PANTHER" id="PTHR43677">
    <property type="entry name" value="SHORT-CHAIN DEHYDROGENASE/REDUCTASE"/>
    <property type="match status" value="1"/>
</dbReference>
<dbReference type="InterPro" id="IPR036291">
    <property type="entry name" value="NAD(P)-bd_dom_sf"/>
</dbReference>